<keyword evidence="1" id="KW-0328">Glycosyltransferase</keyword>
<keyword evidence="5" id="KW-1185">Reference proteome</keyword>
<gene>
    <name evidence="4" type="ORF">QO011_004692</name>
</gene>
<evidence type="ECO:0000313" key="4">
    <source>
        <dbReference type="EMBL" id="MDQ0471667.1"/>
    </source>
</evidence>
<keyword evidence="4" id="KW-0378">Hydrolase</keyword>
<reference evidence="4 5" key="1">
    <citation type="submission" date="2023-07" db="EMBL/GenBank/DDBJ databases">
        <title>Genomic Encyclopedia of Type Strains, Phase IV (KMG-IV): sequencing the most valuable type-strain genomes for metagenomic binning, comparative biology and taxonomic classification.</title>
        <authorList>
            <person name="Goeker M."/>
        </authorList>
    </citation>
    <scope>NUCLEOTIDE SEQUENCE [LARGE SCALE GENOMIC DNA]</scope>
    <source>
        <strain evidence="4 5">DSM 19619</strain>
    </source>
</reference>
<evidence type="ECO:0000313" key="5">
    <source>
        <dbReference type="Proteomes" id="UP001242480"/>
    </source>
</evidence>
<organism evidence="4 5">
    <name type="scientific">Labrys wisconsinensis</name>
    <dbReference type="NCBI Taxonomy" id="425677"/>
    <lineage>
        <taxon>Bacteria</taxon>
        <taxon>Pseudomonadati</taxon>
        <taxon>Pseudomonadota</taxon>
        <taxon>Alphaproteobacteria</taxon>
        <taxon>Hyphomicrobiales</taxon>
        <taxon>Xanthobacteraceae</taxon>
        <taxon>Labrys</taxon>
    </lineage>
</organism>
<comment type="caution">
    <text evidence="4">The sequence shown here is derived from an EMBL/GenBank/DDBJ whole genome shotgun (WGS) entry which is preliminary data.</text>
</comment>
<protein>
    <submittedName>
        <fullName evidence="4">GH43/DUF377 family glycosyl hydrolase</fullName>
    </submittedName>
</protein>
<dbReference type="EMBL" id="JAUSVX010000009">
    <property type="protein sequence ID" value="MDQ0471667.1"/>
    <property type="molecule type" value="Genomic_DNA"/>
</dbReference>
<name>A0ABU0JBK7_9HYPH</name>
<dbReference type="SUPFAM" id="SSF75005">
    <property type="entry name" value="Arabinanase/levansucrase/invertase"/>
    <property type="match status" value="1"/>
</dbReference>
<dbReference type="CDD" id="cd18613">
    <property type="entry name" value="GH130"/>
    <property type="match status" value="1"/>
</dbReference>
<comment type="similarity">
    <text evidence="3">Belongs to the glycosyl hydrolase 130 family.</text>
</comment>
<keyword evidence="2" id="KW-0808">Transferase</keyword>
<sequence>MSSAQGRIFGLKARRGALHGWTGAGEAVSQVTFLNRQALYLRPDPARVVVRPFKPATEPRDLNPTDKARANHIVDRVLSLSPEAAAEQLADVLENFQGRHRNLLATFEARADDMEEAFAAHAAFTKPQRRLVGAYFLHEYSFEAAALFNPSIVSHPDQSGVPDGERRFVLSLRAVGEGHVSSLTFRSGSIGLQGGVTVDPTARLASIPRVTSRIPGPQGDIVEVDFKADEEISERVIFPVTESQSNGIEDARFVEFEDEGRKTFFATYTAYSGKAIRSELIETTDFMSFRMTPLRGTAARNKGMALFPRKIAGKYAMIGRQDNENLYLIYSDDLYEWNGGVAILKPAFPWEFVQIGNCGSPIELDQGWLLLTHGVGPVRKYSIGAVLLDKNDPSKVLARSREPLVRPDPSEREGYVPNVVYTCGAMRHNDRIILPYAISDTFSHFATIEIAALMRAMEDGAGPA</sequence>
<dbReference type="PANTHER" id="PTHR34106">
    <property type="entry name" value="GLYCOSIDASE"/>
    <property type="match status" value="1"/>
</dbReference>
<evidence type="ECO:0000256" key="3">
    <source>
        <dbReference type="ARBA" id="ARBA00024356"/>
    </source>
</evidence>
<dbReference type="GO" id="GO:0016787">
    <property type="term" value="F:hydrolase activity"/>
    <property type="evidence" value="ECO:0007669"/>
    <property type="project" value="UniProtKB-KW"/>
</dbReference>
<evidence type="ECO:0000256" key="2">
    <source>
        <dbReference type="ARBA" id="ARBA00022679"/>
    </source>
</evidence>
<dbReference type="Proteomes" id="UP001242480">
    <property type="component" value="Unassembled WGS sequence"/>
</dbReference>
<proteinExistence type="inferred from homology"/>
<dbReference type="PANTHER" id="PTHR34106:SF4">
    <property type="entry name" value="BLL5143 PROTEIN"/>
    <property type="match status" value="1"/>
</dbReference>
<accession>A0ABU0JBK7</accession>
<evidence type="ECO:0000256" key="1">
    <source>
        <dbReference type="ARBA" id="ARBA00022676"/>
    </source>
</evidence>
<dbReference type="Gene3D" id="2.115.10.20">
    <property type="entry name" value="Glycosyl hydrolase domain, family 43"/>
    <property type="match status" value="1"/>
</dbReference>
<dbReference type="InterPro" id="IPR023296">
    <property type="entry name" value="Glyco_hydro_beta-prop_sf"/>
</dbReference>
<dbReference type="InterPro" id="IPR007184">
    <property type="entry name" value="Mannoside_phosphorylase"/>
</dbReference>
<dbReference type="Pfam" id="PF04041">
    <property type="entry name" value="Glyco_hydro_130"/>
    <property type="match status" value="1"/>
</dbReference>